<reference evidence="2" key="1">
    <citation type="submission" date="2019-09" db="EMBL/GenBank/DDBJ databases">
        <title>Draft genome information of white flower Hibiscus syriacus.</title>
        <authorList>
            <person name="Kim Y.-M."/>
        </authorList>
    </citation>
    <scope>NUCLEOTIDE SEQUENCE [LARGE SCALE GENOMIC DNA]</scope>
    <source>
        <strain evidence="2">YM2019G1</strain>
    </source>
</reference>
<evidence type="ECO:0000313" key="3">
    <source>
        <dbReference type="Proteomes" id="UP000436088"/>
    </source>
</evidence>
<dbReference type="PANTHER" id="PTHR33384">
    <property type="entry name" value="EXPRESSED PROTEIN"/>
    <property type="match status" value="1"/>
</dbReference>
<dbReference type="EMBL" id="VEPZ02000377">
    <property type="protein sequence ID" value="KAE8726245.1"/>
    <property type="molecule type" value="Genomic_DNA"/>
</dbReference>
<comment type="caution">
    <text evidence="2">The sequence shown here is derived from an EMBL/GenBank/DDBJ whole genome shotgun (WGS) entry which is preliminary data.</text>
</comment>
<organism evidence="2 3">
    <name type="scientific">Hibiscus syriacus</name>
    <name type="common">Rose of Sharon</name>
    <dbReference type="NCBI Taxonomy" id="106335"/>
    <lineage>
        <taxon>Eukaryota</taxon>
        <taxon>Viridiplantae</taxon>
        <taxon>Streptophyta</taxon>
        <taxon>Embryophyta</taxon>
        <taxon>Tracheophyta</taxon>
        <taxon>Spermatophyta</taxon>
        <taxon>Magnoliopsida</taxon>
        <taxon>eudicotyledons</taxon>
        <taxon>Gunneridae</taxon>
        <taxon>Pentapetalae</taxon>
        <taxon>rosids</taxon>
        <taxon>malvids</taxon>
        <taxon>Malvales</taxon>
        <taxon>Malvaceae</taxon>
        <taxon>Malvoideae</taxon>
        <taxon>Hibiscus</taxon>
    </lineage>
</organism>
<name>A0A6A3CAE2_HIBSY</name>
<evidence type="ECO:0000313" key="2">
    <source>
        <dbReference type="EMBL" id="KAE8726245.1"/>
    </source>
</evidence>
<gene>
    <name evidence="2" type="ORF">F3Y22_tig00007179pilonHSYRG00043</name>
</gene>
<feature type="compositionally biased region" description="Polar residues" evidence="1">
    <location>
        <begin position="47"/>
        <end position="59"/>
    </location>
</feature>
<dbReference type="Proteomes" id="UP000436088">
    <property type="component" value="Unassembled WGS sequence"/>
</dbReference>
<keyword evidence="3" id="KW-1185">Reference proteome</keyword>
<accession>A0A6A3CAE2</accession>
<evidence type="ECO:0000256" key="1">
    <source>
        <dbReference type="SAM" id="MobiDB-lite"/>
    </source>
</evidence>
<protein>
    <submittedName>
        <fullName evidence="2">Ribulose bisphosphate carboxylase small chain</fullName>
    </submittedName>
</protein>
<dbReference type="AlphaFoldDB" id="A0A6A3CAE2"/>
<proteinExistence type="predicted"/>
<sequence length="214" mass="23240">MHHLRLQLHYRQRHRPFLHHPLPSPLLPSSTPLLPNPTLPTSSSSSAGPSYKTNESSHTNICTSQNAADRRFDLPRDNGGAVVCPKPQRIRVLQLHLYQAKVSDSKAGAVCLDVIVNKEDLEIEQGQSIASSPPFFCGSPPSRATNPLVQDARFNDERLAQALSTLQIPCASSSLAIKAGCIRMKFGLKPAAVRVEGFDCLSRDSQNSGVPAMA</sequence>
<dbReference type="PANTHER" id="PTHR33384:SF52">
    <property type="entry name" value="DUF3741 DOMAIN-CONTAINING PROTEIN"/>
    <property type="match status" value="1"/>
</dbReference>
<feature type="region of interest" description="Disordered" evidence="1">
    <location>
        <begin position="28"/>
        <end position="59"/>
    </location>
</feature>